<comment type="caution">
    <text evidence="1">The sequence shown here is derived from an EMBL/GenBank/DDBJ whole genome shotgun (WGS) entry which is preliminary data.</text>
</comment>
<evidence type="ECO:0000313" key="2">
    <source>
        <dbReference type="Proteomes" id="UP000037247"/>
    </source>
</evidence>
<keyword evidence="2" id="KW-1185">Reference proteome</keyword>
<protein>
    <submittedName>
        <fullName evidence="1">Uncharacterized protein</fullName>
    </submittedName>
</protein>
<accession>A0ABR5I882</accession>
<organism evidence="1 2">
    <name type="scientific">Gordonia jacobaea</name>
    <dbReference type="NCBI Taxonomy" id="122202"/>
    <lineage>
        <taxon>Bacteria</taxon>
        <taxon>Bacillati</taxon>
        <taxon>Actinomycetota</taxon>
        <taxon>Actinomycetes</taxon>
        <taxon>Mycobacteriales</taxon>
        <taxon>Gordoniaceae</taxon>
        <taxon>Gordonia</taxon>
    </lineage>
</organism>
<sequence length="81" mass="8796">MSLDQYIENVGPFDHERVVGLLAGDTLKLLIRAVVALPEGDYVPTLIVENCCVGGILGIEDTSGSLSVLPAWTADRLRSRW</sequence>
<dbReference type="EMBL" id="LDTZ01000022">
    <property type="protein sequence ID" value="KNA89828.1"/>
    <property type="molecule type" value="Genomic_DNA"/>
</dbReference>
<dbReference type="Proteomes" id="UP000037247">
    <property type="component" value="Unassembled WGS sequence"/>
</dbReference>
<gene>
    <name evidence="1" type="ORF">ABW18_19325</name>
</gene>
<name>A0ABR5I882_9ACTN</name>
<proteinExistence type="predicted"/>
<evidence type="ECO:0000313" key="1">
    <source>
        <dbReference type="EMBL" id="KNA89828.1"/>
    </source>
</evidence>
<reference evidence="1 2" key="1">
    <citation type="submission" date="2015-05" db="EMBL/GenBank/DDBJ databases">
        <title>Draft genome sequence of the bacterium Gordonia jacobaea a new member of the Gordonia genus.</title>
        <authorList>
            <person name="Jimenez-Galisteo G."/>
            <person name="Dominguez A."/>
            <person name="Munoz E."/>
            <person name="Vinas M."/>
        </authorList>
    </citation>
    <scope>NUCLEOTIDE SEQUENCE [LARGE SCALE GENOMIC DNA]</scope>
    <source>
        <strain evidence="2">mv1</strain>
    </source>
</reference>